<name>E8T6U9_THEA1</name>
<geneLocation type="plasmid" evidence="1 2">
    <name>pTHEAM01</name>
</geneLocation>
<keyword evidence="1" id="KW-0614">Plasmid</keyword>
<dbReference type="HOGENOM" id="CLU_1325833_0_0_0"/>
<evidence type="ECO:0000313" key="2">
    <source>
        <dbReference type="Proteomes" id="UP000006362"/>
    </source>
</evidence>
<accession>E8T6U9</accession>
<dbReference type="AlphaFoldDB" id="E8T6U9"/>
<dbReference type="KEGG" id="tam:Theam_1816"/>
<dbReference type="Proteomes" id="UP000006362">
    <property type="component" value="Plasmid pTHEAM01"/>
</dbReference>
<sequence length="207" mass="24345">MKVERWKMALKWRKELIEAFAQIVKGAKKVKVEEPDGDKNRSFFGYFNYCNKACPIVDSSFNVRAVEEARDKFAISLEGIRKFRELLLAVRPSIRFYLDVNESYETDSYVTTYDSLFVAVKFTIFKNLREKLELPVGEQEWEGEEAFKELLKFLNRLEETFERLLRQAEERIEWLNEPISSFEELNGRPKKVEERRAPKVALVGGGK</sequence>
<gene>
    <name evidence="1" type="ordered locus">Theam_1816</name>
</gene>
<protein>
    <submittedName>
        <fullName evidence="1">Uncharacterized protein</fullName>
    </submittedName>
</protein>
<reference evidence="1" key="1">
    <citation type="submission" date="2011-01" db="EMBL/GenBank/DDBJ databases">
        <title>Complete sequence of plasmid of Thermovibrio ammonificans HB-1.</title>
        <authorList>
            <consortium name="US DOE Joint Genome Institute"/>
            <person name="Lucas S."/>
            <person name="Copeland A."/>
            <person name="Lapidus A."/>
            <person name="Cheng J.-F."/>
            <person name="Goodwin L."/>
            <person name="Pitluck S."/>
            <person name="Davenport K."/>
            <person name="Detter J.C."/>
            <person name="Han C."/>
            <person name="Tapia R."/>
            <person name="Land M."/>
            <person name="Hauser L."/>
            <person name="Kyrpides N."/>
            <person name="Ivanova N."/>
            <person name="Ovchinnikova G."/>
            <person name="Vetriani C."/>
            <person name="Woyke T."/>
        </authorList>
    </citation>
    <scope>NUCLEOTIDE SEQUENCE [LARGE SCALE GENOMIC DNA]</scope>
    <source>
        <strain evidence="1">HB-1</strain>
        <plasmid evidence="1">pTHEAM01</plasmid>
    </source>
</reference>
<dbReference type="EMBL" id="CP002445">
    <property type="protein sequence ID" value="ADU97772.1"/>
    <property type="molecule type" value="Genomic_DNA"/>
</dbReference>
<dbReference type="RefSeq" id="WP_013524976.1">
    <property type="nucleotide sequence ID" value="NC_014917.1"/>
</dbReference>
<organism evidence="1 2">
    <name type="scientific">Thermovibrio ammonificans (strain DSM 15698 / JCM 12110 / HB-1)</name>
    <dbReference type="NCBI Taxonomy" id="648996"/>
    <lineage>
        <taxon>Bacteria</taxon>
        <taxon>Pseudomonadati</taxon>
        <taxon>Aquificota</taxon>
        <taxon>Aquificia</taxon>
        <taxon>Desulfurobacteriales</taxon>
        <taxon>Desulfurobacteriaceae</taxon>
        <taxon>Thermovibrio</taxon>
    </lineage>
</organism>
<proteinExistence type="predicted"/>
<evidence type="ECO:0000313" key="1">
    <source>
        <dbReference type="EMBL" id="ADU97772.1"/>
    </source>
</evidence>
<keyword evidence="2" id="KW-1185">Reference proteome</keyword>